<keyword evidence="3" id="KW-1185">Reference proteome</keyword>
<dbReference type="HOGENOM" id="CLU_103368_1_0_7"/>
<accession>A0A076F9F4</accession>
<keyword evidence="1" id="KW-1133">Transmembrane helix</keyword>
<dbReference type="EMBL" id="CP009043">
    <property type="protein sequence ID" value="AII14308.1"/>
    <property type="molecule type" value="Genomic_DNA"/>
</dbReference>
<name>A0A076F9F4_9BACT</name>
<evidence type="ECO:0000313" key="2">
    <source>
        <dbReference type="EMBL" id="AII14308.1"/>
    </source>
</evidence>
<dbReference type="Proteomes" id="UP000028486">
    <property type="component" value="Chromosome"/>
</dbReference>
<evidence type="ECO:0000313" key="3">
    <source>
        <dbReference type="Proteomes" id="UP000028486"/>
    </source>
</evidence>
<feature type="transmembrane region" description="Helical" evidence="1">
    <location>
        <begin position="163"/>
        <end position="181"/>
    </location>
</feature>
<evidence type="ECO:0000256" key="1">
    <source>
        <dbReference type="SAM" id="Phobius"/>
    </source>
</evidence>
<proteinExistence type="predicted"/>
<gene>
    <name evidence="2" type="ORF">CIG1485E_0442</name>
</gene>
<reference evidence="3" key="1">
    <citation type="journal article" date="2014" name="Genome Announc.">
        <title>Complete Genome Sequence of Campylobacter iguaniorum Strain 1485ET, Isolated from a Bearded Dragon (Pogona vitticeps).</title>
        <authorList>
            <person name="Gilbert M.J."/>
            <person name="Miller W.G."/>
            <person name="Yee E."/>
            <person name="Kik M."/>
            <person name="Wagenaar J.A."/>
            <person name="Duim B."/>
        </authorList>
    </citation>
    <scope>NUCLEOTIDE SEQUENCE [LARGE SCALE GENOMIC DNA]</scope>
    <source>
        <strain evidence="3">1485E</strain>
    </source>
</reference>
<organism evidence="2 3">
    <name type="scientific">Campylobacter iguaniorum</name>
    <dbReference type="NCBI Taxonomy" id="1244531"/>
    <lineage>
        <taxon>Bacteria</taxon>
        <taxon>Pseudomonadati</taxon>
        <taxon>Campylobacterota</taxon>
        <taxon>Epsilonproteobacteria</taxon>
        <taxon>Campylobacterales</taxon>
        <taxon>Campylobacteraceae</taxon>
        <taxon>Campylobacter</taxon>
    </lineage>
</organism>
<dbReference type="STRING" id="1244531.CIG2463D_0443"/>
<dbReference type="AlphaFoldDB" id="A0A076F9F4"/>
<protein>
    <submittedName>
        <fullName evidence="2">Hypothetical membrane protein</fullName>
    </submittedName>
</protein>
<keyword evidence="1" id="KW-0472">Membrane</keyword>
<sequence length="186" mass="20430">MAALFTITLNATVIDNANILSVPVKDKLDTIGLELQTKTGIKFDLITFAKLDGQKLEFLIEPYIKDPSYVVLALVPKELGAKSGKVDIFGSNDALKLFDKEAVLSPYPESGSIIPILVSKKETDIYNAAMLNGYADVADRIASSKGVKLESSIGNSNRDTINILRYLIYGSIILVIVVFMIRKFKR</sequence>
<keyword evidence="1" id="KW-0812">Transmembrane</keyword>
<dbReference type="RefSeq" id="WP_231723686.1">
    <property type="nucleotide sequence ID" value="NZ_CP009043.1"/>
</dbReference>
<dbReference type="PATRIC" id="fig|1244531.5.peg.451"/>
<dbReference type="eggNOG" id="ENOG50318Q0">
    <property type="taxonomic scope" value="Bacteria"/>
</dbReference>
<dbReference type="KEGG" id="caj:CIG1485E_0442"/>